<feature type="signal peptide" evidence="1">
    <location>
        <begin position="1"/>
        <end position="26"/>
    </location>
</feature>
<organism evidence="2 3">
    <name type="scientific">Microdochium trichocladiopsis</name>
    <dbReference type="NCBI Taxonomy" id="1682393"/>
    <lineage>
        <taxon>Eukaryota</taxon>
        <taxon>Fungi</taxon>
        <taxon>Dikarya</taxon>
        <taxon>Ascomycota</taxon>
        <taxon>Pezizomycotina</taxon>
        <taxon>Sordariomycetes</taxon>
        <taxon>Xylariomycetidae</taxon>
        <taxon>Xylariales</taxon>
        <taxon>Microdochiaceae</taxon>
        <taxon>Microdochium</taxon>
    </lineage>
</organism>
<gene>
    <name evidence="2" type="ORF">B0I36DRAFT_318661</name>
</gene>
<dbReference type="EMBL" id="JAGTJQ010000003">
    <property type="protein sequence ID" value="KAH7035591.1"/>
    <property type="molecule type" value="Genomic_DNA"/>
</dbReference>
<dbReference type="RefSeq" id="XP_046015684.1">
    <property type="nucleotide sequence ID" value="XM_046153324.1"/>
</dbReference>
<dbReference type="GeneID" id="70182870"/>
<comment type="caution">
    <text evidence="2">The sequence shown here is derived from an EMBL/GenBank/DDBJ whole genome shotgun (WGS) entry which is preliminary data.</text>
</comment>
<evidence type="ECO:0000256" key="1">
    <source>
        <dbReference type="SAM" id="SignalP"/>
    </source>
</evidence>
<reference evidence="2" key="1">
    <citation type="journal article" date="2021" name="Nat. Commun.">
        <title>Genetic determinants of endophytism in the Arabidopsis root mycobiome.</title>
        <authorList>
            <person name="Mesny F."/>
            <person name="Miyauchi S."/>
            <person name="Thiergart T."/>
            <person name="Pickel B."/>
            <person name="Atanasova L."/>
            <person name="Karlsson M."/>
            <person name="Huettel B."/>
            <person name="Barry K.W."/>
            <person name="Haridas S."/>
            <person name="Chen C."/>
            <person name="Bauer D."/>
            <person name="Andreopoulos W."/>
            <person name="Pangilinan J."/>
            <person name="LaButti K."/>
            <person name="Riley R."/>
            <person name="Lipzen A."/>
            <person name="Clum A."/>
            <person name="Drula E."/>
            <person name="Henrissat B."/>
            <person name="Kohler A."/>
            <person name="Grigoriev I.V."/>
            <person name="Martin F.M."/>
            <person name="Hacquard S."/>
        </authorList>
    </citation>
    <scope>NUCLEOTIDE SEQUENCE</scope>
    <source>
        <strain evidence="2">MPI-CAGE-CH-0230</strain>
    </source>
</reference>
<sequence>MLLMFCRLRLFLLLLLLRVLLRLLLQFDCRLQLRDGFRLWLNLVIHRRLGCLFNGRSRDSLEGCQRLVFGHGGAVCKFSPTVRLTASKGSRLVASGPVRLEMRDSTQVAFAMVSMRGMWLGRGMRKVLRLYARLLRTD</sequence>
<dbReference type="Proteomes" id="UP000756346">
    <property type="component" value="Unassembled WGS sequence"/>
</dbReference>
<evidence type="ECO:0008006" key="4">
    <source>
        <dbReference type="Google" id="ProtNLM"/>
    </source>
</evidence>
<accession>A0A9P8YEQ9</accession>
<evidence type="ECO:0000313" key="3">
    <source>
        <dbReference type="Proteomes" id="UP000756346"/>
    </source>
</evidence>
<keyword evidence="3" id="KW-1185">Reference proteome</keyword>
<evidence type="ECO:0000313" key="2">
    <source>
        <dbReference type="EMBL" id="KAH7035591.1"/>
    </source>
</evidence>
<protein>
    <recommendedName>
        <fullName evidence="4">Secreted protein</fullName>
    </recommendedName>
</protein>
<name>A0A9P8YEQ9_9PEZI</name>
<dbReference type="AlphaFoldDB" id="A0A9P8YEQ9"/>
<proteinExistence type="predicted"/>
<keyword evidence="1" id="KW-0732">Signal</keyword>
<feature type="chain" id="PRO_5040135406" description="Secreted protein" evidence="1">
    <location>
        <begin position="27"/>
        <end position="138"/>
    </location>
</feature>